<proteinExistence type="predicted"/>
<evidence type="ECO:0000256" key="4">
    <source>
        <dbReference type="ARBA" id="ARBA00023242"/>
    </source>
</evidence>
<dbReference type="PROSITE" id="PS50172">
    <property type="entry name" value="BRCT"/>
    <property type="match status" value="1"/>
</dbReference>
<dbReference type="EMBL" id="GBRH01203367">
    <property type="protein sequence ID" value="JAD94528.1"/>
    <property type="molecule type" value="Transcribed_RNA"/>
</dbReference>
<reference evidence="9" key="1">
    <citation type="submission" date="2014-09" db="EMBL/GenBank/DDBJ databases">
        <authorList>
            <person name="Magalhaes I.L.F."/>
            <person name="Oliveira U."/>
            <person name="Santos F.R."/>
            <person name="Vidigal T.H.D.A."/>
            <person name="Brescovit A.D."/>
            <person name="Santos A.J."/>
        </authorList>
    </citation>
    <scope>NUCLEOTIDE SEQUENCE</scope>
    <source>
        <tissue evidence="9">Shoot tissue taken approximately 20 cm above the soil surface</tissue>
    </source>
</reference>
<evidence type="ECO:0000256" key="6">
    <source>
        <dbReference type="ARBA" id="ARBA00048336"/>
    </source>
</evidence>
<evidence type="ECO:0000259" key="8">
    <source>
        <dbReference type="PROSITE" id="PS50172"/>
    </source>
</evidence>
<dbReference type="EC" id="3.1.3.16" evidence="2"/>
<dbReference type="PANTHER" id="PTHR23081">
    <property type="entry name" value="RNA POLYMERASE II CTD PHOSPHATASE"/>
    <property type="match status" value="1"/>
</dbReference>
<feature type="compositionally biased region" description="Polar residues" evidence="7">
    <location>
        <begin position="103"/>
        <end position="113"/>
    </location>
</feature>
<dbReference type="PANTHER" id="PTHR23081:SF36">
    <property type="entry name" value="RNA POLYMERASE II SUBUNIT A C-TERMINAL DOMAIN PHOSPHATASE"/>
    <property type="match status" value="1"/>
</dbReference>
<dbReference type="SUPFAM" id="SSF52113">
    <property type="entry name" value="BRCT domain"/>
    <property type="match status" value="1"/>
</dbReference>
<feature type="region of interest" description="Disordered" evidence="7">
    <location>
        <begin position="58"/>
        <end position="113"/>
    </location>
</feature>
<dbReference type="InterPro" id="IPR036420">
    <property type="entry name" value="BRCT_dom_sf"/>
</dbReference>
<protein>
    <recommendedName>
        <fullName evidence="2">protein-serine/threonine phosphatase</fullName>
        <ecNumber evidence="2">3.1.3.16</ecNumber>
    </recommendedName>
</protein>
<organism evidence="9">
    <name type="scientific">Arundo donax</name>
    <name type="common">Giant reed</name>
    <name type="synonym">Donax arundinaceus</name>
    <dbReference type="NCBI Taxonomy" id="35708"/>
    <lineage>
        <taxon>Eukaryota</taxon>
        <taxon>Viridiplantae</taxon>
        <taxon>Streptophyta</taxon>
        <taxon>Embryophyta</taxon>
        <taxon>Tracheophyta</taxon>
        <taxon>Spermatophyta</taxon>
        <taxon>Magnoliopsida</taxon>
        <taxon>Liliopsida</taxon>
        <taxon>Poales</taxon>
        <taxon>Poaceae</taxon>
        <taxon>PACMAD clade</taxon>
        <taxon>Arundinoideae</taxon>
        <taxon>Arundineae</taxon>
        <taxon>Arundo</taxon>
    </lineage>
</organism>
<keyword evidence="4" id="KW-0539">Nucleus</keyword>
<dbReference type="Gene3D" id="3.40.50.10190">
    <property type="entry name" value="BRCT domain"/>
    <property type="match status" value="1"/>
</dbReference>
<accession>A0A0A9E685</accession>
<feature type="compositionally biased region" description="Basic and acidic residues" evidence="7">
    <location>
        <begin position="58"/>
        <end position="101"/>
    </location>
</feature>
<evidence type="ECO:0000313" key="9">
    <source>
        <dbReference type="EMBL" id="JAD94528.1"/>
    </source>
</evidence>
<dbReference type="GO" id="GO:0008420">
    <property type="term" value="F:RNA polymerase II CTD heptapeptide repeat phosphatase activity"/>
    <property type="evidence" value="ECO:0007669"/>
    <property type="project" value="InterPro"/>
</dbReference>
<evidence type="ECO:0000256" key="3">
    <source>
        <dbReference type="ARBA" id="ARBA00022801"/>
    </source>
</evidence>
<feature type="domain" description="BRCT" evidence="8">
    <location>
        <begin position="1"/>
        <end position="63"/>
    </location>
</feature>
<dbReference type="AlphaFoldDB" id="A0A0A9E685"/>
<sequence>MAEQMGAVCCADVDSTVTHVVALDQGTEKARWAIDNKKFLVHPRWLEAANFRWCRQPEEDFPVHHPKEKGKDNENAVAGHKETSQDKENAAPGQAKDEGKENSVATTTGPTDS</sequence>
<comment type="catalytic activity">
    <reaction evidence="5">
        <text>O-phospho-L-seryl-[protein] + H2O = L-seryl-[protein] + phosphate</text>
        <dbReference type="Rhea" id="RHEA:20629"/>
        <dbReference type="Rhea" id="RHEA-COMP:9863"/>
        <dbReference type="Rhea" id="RHEA-COMP:11604"/>
        <dbReference type="ChEBI" id="CHEBI:15377"/>
        <dbReference type="ChEBI" id="CHEBI:29999"/>
        <dbReference type="ChEBI" id="CHEBI:43474"/>
        <dbReference type="ChEBI" id="CHEBI:83421"/>
        <dbReference type="EC" id="3.1.3.16"/>
    </reaction>
</comment>
<keyword evidence="3" id="KW-0378">Hydrolase</keyword>
<dbReference type="InterPro" id="IPR001357">
    <property type="entry name" value="BRCT_dom"/>
</dbReference>
<comment type="catalytic activity">
    <reaction evidence="6">
        <text>O-phospho-L-threonyl-[protein] + H2O = L-threonyl-[protein] + phosphate</text>
        <dbReference type="Rhea" id="RHEA:47004"/>
        <dbReference type="Rhea" id="RHEA-COMP:11060"/>
        <dbReference type="Rhea" id="RHEA-COMP:11605"/>
        <dbReference type="ChEBI" id="CHEBI:15377"/>
        <dbReference type="ChEBI" id="CHEBI:30013"/>
        <dbReference type="ChEBI" id="CHEBI:43474"/>
        <dbReference type="ChEBI" id="CHEBI:61977"/>
        <dbReference type="EC" id="3.1.3.16"/>
    </reaction>
</comment>
<dbReference type="Pfam" id="PF12738">
    <property type="entry name" value="PTCB-BRCT"/>
    <property type="match status" value="1"/>
</dbReference>
<evidence type="ECO:0000256" key="2">
    <source>
        <dbReference type="ARBA" id="ARBA00013081"/>
    </source>
</evidence>
<reference evidence="9" key="2">
    <citation type="journal article" date="2015" name="Data Brief">
        <title>Shoot transcriptome of the giant reed, Arundo donax.</title>
        <authorList>
            <person name="Barrero R.A."/>
            <person name="Guerrero F.D."/>
            <person name="Moolhuijzen P."/>
            <person name="Goolsby J.A."/>
            <person name="Tidwell J."/>
            <person name="Bellgard S.E."/>
            <person name="Bellgard M.I."/>
        </authorList>
    </citation>
    <scope>NUCLEOTIDE SEQUENCE</scope>
    <source>
        <tissue evidence="9">Shoot tissue taken approximately 20 cm above the soil surface</tissue>
    </source>
</reference>
<dbReference type="GO" id="GO:0005634">
    <property type="term" value="C:nucleus"/>
    <property type="evidence" value="ECO:0007669"/>
    <property type="project" value="UniProtKB-SubCell"/>
</dbReference>
<dbReference type="InterPro" id="IPR039189">
    <property type="entry name" value="Fcp1"/>
</dbReference>
<name>A0A0A9E685_ARUDO</name>
<comment type="subcellular location">
    <subcellularLocation>
        <location evidence="1">Nucleus</location>
    </subcellularLocation>
</comment>
<evidence type="ECO:0000256" key="7">
    <source>
        <dbReference type="SAM" id="MobiDB-lite"/>
    </source>
</evidence>
<evidence type="ECO:0000256" key="1">
    <source>
        <dbReference type="ARBA" id="ARBA00004123"/>
    </source>
</evidence>
<evidence type="ECO:0000256" key="5">
    <source>
        <dbReference type="ARBA" id="ARBA00047761"/>
    </source>
</evidence>